<gene>
    <name evidence="1" type="ORF">J2S13_003232</name>
</gene>
<name>A0AAJ1WKL9_9BACI</name>
<keyword evidence="2" id="KW-1185">Reference proteome</keyword>
<organism evidence="1 2">
    <name type="scientific">Oikeobacillus pervagus</name>
    <dbReference type="NCBI Taxonomy" id="1325931"/>
    <lineage>
        <taxon>Bacteria</taxon>
        <taxon>Bacillati</taxon>
        <taxon>Bacillota</taxon>
        <taxon>Bacilli</taxon>
        <taxon>Bacillales</taxon>
        <taxon>Bacillaceae</taxon>
        <taxon>Oikeobacillus</taxon>
    </lineage>
</organism>
<evidence type="ECO:0000313" key="1">
    <source>
        <dbReference type="EMBL" id="MDQ0216748.1"/>
    </source>
</evidence>
<accession>A0AAJ1WKL9</accession>
<proteinExistence type="predicted"/>
<protein>
    <submittedName>
        <fullName evidence="1">Uncharacterized protein</fullName>
    </submittedName>
</protein>
<dbReference type="Proteomes" id="UP001237207">
    <property type="component" value="Unassembled WGS sequence"/>
</dbReference>
<sequence length="38" mass="4425">MTSKVVGRKMVRIPWKMQNGMINCWQTHRTVRNHGGSV</sequence>
<reference evidence="1" key="1">
    <citation type="submission" date="2023-07" db="EMBL/GenBank/DDBJ databases">
        <title>Genomic Encyclopedia of Type Strains, Phase IV (KMG-IV): sequencing the most valuable type-strain genomes for metagenomic binning, comparative biology and taxonomic classification.</title>
        <authorList>
            <person name="Goeker M."/>
        </authorList>
    </citation>
    <scope>NUCLEOTIDE SEQUENCE</scope>
    <source>
        <strain evidence="1">DSM 23947</strain>
    </source>
</reference>
<dbReference type="EMBL" id="JAUSUC010000072">
    <property type="protein sequence ID" value="MDQ0216748.1"/>
    <property type="molecule type" value="Genomic_DNA"/>
</dbReference>
<evidence type="ECO:0000313" key="2">
    <source>
        <dbReference type="Proteomes" id="UP001237207"/>
    </source>
</evidence>
<comment type="caution">
    <text evidence="1">The sequence shown here is derived from an EMBL/GenBank/DDBJ whole genome shotgun (WGS) entry which is preliminary data.</text>
</comment>
<dbReference type="AlphaFoldDB" id="A0AAJ1WKL9"/>